<dbReference type="Pfam" id="PF25183">
    <property type="entry name" value="OMP_b-brl_4"/>
    <property type="match status" value="1"/>
</dbReference>
<reference evidence="9 10" key="1">
    <citation type="submission" date="2019-03" db="EMBL/GenBank/DDBJ databases">
        <title>Genomic Encyclopedia of Type Strains, Phase IV (KMG-IV): sequencing the most valuable type-strain genomes for metagenomic binning, comparative biology and taxonomic classification.</title>
        <authorList>
            <person name="Goeker M."/>
        </authorList>
    </citation>
    <scope>NUCLEOTIDE SEQUENCE [LARGE SCALE GENOMIC DNA]</scope>
    <source>
        <strain evidence="9 10">DSM 103428</strain>
    </source>
</reference>
<evidence type="ECO:0000256" key="5">
    <source>
        <dbReference type="ARBA" id="ARBA00023136"/>
    </source>
</evidence>
<keyword evidence="9" id="KW-0378">Hydrolase</keyword>
<feature type="chain" id="PRO_5020529053" evidence="7">
    <location>
        <begin position="25"/>
        <end position="1146"/>
    </location>
</feature>
<dbReference type="GO" id="GO:0030246">
    <property type="term" value="F:carbohydrate binding"/>
    <property type="evidence" value="ECO:0007669"/>
    <property type="project" value="InterPro"/>
</dbReference>
<dbReference type="GO" id="GO:0009279">
    <property type="term" value="C:cell outer membrane"/>
    <property type="evidence" value="ECO:0007669"/>
    <property type="project" value="UniProtKB-SubCell"/>
</dbReference>
<keyword evidence="9" id="KW-0645">Protease</keyword>
<dbReference type="Gene3D" id="2.60.40.1120">
    <property type="entry name" value="Carboxypeptidase-like, regulatory domain"/>
    <property type="match status" value="1"/>
</dbReference>
<keyword evidence="10" id="KW-1185">Reference proteome</keyword>
<dbReference type="InterPro" id="IPR013784">
    <property type="entry name" value="Carb-bd-like_fold"/>
</dbReference>
<evidence type="ECO:0000256" key="6">
    <source>
        <dbReference type="ARBA" id="ARBA00023237"/>
    </source>
</evidence>
<organism evidence="9 10">
    <name type="scientific">Acidipila rosea</name>
    <dbReference type="NCBI Taxonomy" id="768535"/>
    <lineage>
        <taxon>Bacteria</taxon>
        <taxon>Pseudomonadati</taxon>
        <taxon>Acidobacteriota</taxon>
        <taxon>Terriglobia</taxon>
        <taxon>Terriglobales</taxon>
        <taxon>Acidobacteriaceae</taxon>
        <taxon>Acidipila</taxon>
    </lineage>
</organism>
<keyword evidence="4" id="KW-0812">Transmembrane</keyword>
<dbReference type="InterPro" id="IPR036942">
    <property type="entry name" value="Beta-barrel_TonB_sf"/>
</dbReference>
<proteinExistence type="predicted"/>
<dbReference type="SUPFAM" id="SSF56935">
    <property type="entry name" value="Porins"/>
    <property type="match status" value="1"/>
</dbReference>
<dbReference type="AlphaFoldDB" id="A0A4V2PVV1"/>
<dbReference type="PANTHER" id="PTHR30069">
    <property type="entry name" value="TONB-DEPENDENT OUTER MEMBRANE RECEPTOR"/>
    <property type="match status" value="1"/>
</dbReference>
<dbReference type="Proteomes" id="UP000295210">
    <property type="component" value="Unassembled WGS sequence"/>
</dbReference>
<evidence type="ECO:0000313" key="9">
    <source>
        <dbReference type="EMBL" id="TCK75851.1"/>
    </source>
</evidence>
<keyword evidence="3" id="KW-1134">Transmembrane beta strand</keyword>
<comment type="subcellular location">
    <subcellularLocation>
        <location evidence="1">Cell outer membrane</location>
        <topology evidence="1">Multi-pass membrane protein</topology>
    </subcellularLocation>
</comment>
<accession>A0A4V2PVV1</accession>
<dbReference type="PANTHER" id="PTHR30069:SF46">
    <property type="entry name" value="OAR PROTEIN"/>
    <property type="match status" value="1"/>
</dbReference>
<dbReference type="EMBL" id="SMGK01000001">
    <property type="protein sequence ID" value="TCK75851.1"/>
    <property type="molecule type" value="Genomic_DNA"/>
</dbReference>
<evidence type="ECO:0000256" key="3">
    <source>
        <dbReference type="ARBA" id="ARBA00022452"/>
    </source>
</evidence>
<dbReference type="SUPFAM" id="SSF49452">
    <property type="entry name" value="Starch-binding domain-like"/>
    <property type="match status" value="1"/>
</dbReference>
<keyword evidence="6" id="KW-0998">Cell outer membrane</keyword>
<evidence type="ECO:0000256" key="1">
    <source>
        <dbReference type="ARBA" id="ARBA00004571"/>
    </source>
</evidence>
<feature type="domain" description="TonB-dependent transporter Oar-like beta-barrel" evidence="8">
    <location>
        <begin position="245"/>
        <end position="1139"/>
    </location>
</feature>
<protein>
    <submittedName>
        <fullName evidence="9">Carboxypeptidase family protein</fullName>
    </submittedName>
</protein>
<keyword evidence="9" id="KW-0121">Carboxypeptidase</keyword>
<evidence type="ECO:0000256" key="4">
    <source>
        <dbReference type="ARBA" id="ARBA00022692"/>
    </source>
</evidence>
<evidence type="ECO:0000256" key="2">
    <source>
        <dbReference type="ARBA" id="ARBA00022448"/>
    </source>
</evidence>
<keyword evidence="2" id="KW-0813">Transport</keyword>
<keyword evidence="5" id="KW-0472">Membrane</keyword>
<name>A0A4V2PVV1_9BACT</name>
<evidence type="ECO:0000256" key="7">
    <source>
        <dbReference type="SAM" id="SignalP"/>
    </source>
</evidence>
<gene>
    <name evidence="9" type="ORF">C7378_0848</name>
</gene>
<dbReference type="Gene3D" id="2.40.170.20">
    <property type="entry name" value="TonB-dependent receptor, beta-barrel domain"/>
    <property type="match status" value="1"/>
</dbReference>
<dbReference type="InterPro" id="IPR057601">
    <property type="entry name" value="Oar-like_b-barrel"/>
</dbReference>
<dbReference type="GO" id="GO:0044718">
    <property type="term" value="P:siderophore transmembrane transport"/>
    <property type="evidence" value="ECO:0007669"/>
    <property type="project" value="TreeGrafter"/>
</dbReference>
<dbReference type="GO" id="GO:0004180">
    <property type="term" value="F:carboxypeptidase activity"/>
    <property type="evidence" value="ECO:0007669"/>
    <property type="project" value="UniProtKB-KW"/>
</dbReference>
<comment type="caution">
    <text evidence="9">The sequence shown here is derived from an EMBL/GenBank/DDBJ whole genome shotgun (WGS) entry which is preliminary data.</text>
</comment>
<dbReference type="GO" id="GO:0015344">
    <property type="term" value="F:siderophore uptake transmembrane transporter activity"/>
    <property type="evidence" value="ECO:0007669"/>
    <property type="project" value="TreeGrafter"/>
</dbReference>
<feature type="signal peptide" evidence="7">
    <location>
        <begin position="1"/>
        <end position="24"/>
    </location>
</feature>
<dbReference type="Pfam" id="PF13620">
    <property type="entry name" value="CarboxypepD_reg"/>
    <property type="match status" value="1"/>
</dbReference>
<evidence type="ECO:0000259" key="8">
    <source>
        <dbReference type="Pfam" id="PF25183"/>
    </source>
</evidence>
<evidence type="ECO:0000313" key="10">
    <source>
        <dbReference type="Proteomes" id="UP000295210"/>
    </source>
</evidence>
<keyword evidence="7" id="KW-0732">Signal</keyword>
<dbReference type="InterPro" id="IPR039426">
    <property type="entry name" value="TonB-dep_rcpt-like"/>
</dbReference>
<sequence length="1146" mass="123596">MLTTIRRLYPLLLLLIIASRPLFAQRDAASLEGRVVDISGATVANATITAVDTSTNFSYHAVSDSSGAWTISPVRIGTYRITISAQGFKTTIAGPISLDVQQRQRVDATLQLGETSQSVEVHDTAPLLQTDTSETGQVVNAKTIVGLPLNGRNSVQLAQLTVGVTVSEPGARDSTGFGFSASGSRSLDNNFLLDGVDNNSNLPDLLNEANYVVMPPPDALQEFKIETGNYDAEFGRSTGAIVNATTKGGSNQFHGVAYEFLRNQNFDAMNYYDQTRQPYQQNQFGATLGGRIIRDKLFFFVDYQGLLLNEAQSNTSLVPTAAQRAGDFSSQLDLTSPTGFNDCNGKPTYQGELFDTRQTQATPGQAGGYCGVPFGYTANGTPINIIPGSSTDSLGSKLVQLFPSPNTNGLGYNYQSDPVTTQTVNQGDVRIDQVFSAHDTAFYRFSMSDSPTTIGSPFPGLADGGGFFDGIQQITAYSGAASEAHVFSPHKVNELRVGFNRLNTSRYQFNYNTDISAQVGFPGVPNPPGSNNGGLPQMTFSDVATLGSPTFLPAIEKQTTYTMSDTFTLISGNVTWKFGGEIRPEQFSIFEPASPRGSLSFGTQYTDNPASPGSGGSGLATLLTGQPGGGNINNLNNIDYSRHTYALFLQNDWRATPKLSLNLGLRYEYFSPVFSKNNAQANFNPYTGVLEIPKSSNVSLTPTLASILPVDHNASNSLIGGDYKNLSPRVGLAYELTSRLAVQSAFGVFFNGDEAGPYSNPSPGFNPPYFASQTFVAPCALPSYNPAAEDCSVPGISTLAQGFPSDALSNPNTPTLFSLDPNLRTPYVMQWHLTFQYQLTQNTAFETSYVGSKGNRLYIYLNGNQASPTADPSSPTAPRRPFPYIDAGTGYLKSAGFSNYNGLQTSLQHRLSRGLSLIVNYTYSKSLGNASSADLGAQNNDGFRWSRYPNREYGPLDFDVRNRFVASYQYDLPFGQGERLATGKPIVDHILAHWNWSGIVTLSSGTWYTVTDGNGNFANSDGQQRPDMVPGQKANGKPCIPGTFFNTCAFTNPVLGSFGNVSMNSLEGPGEKNVDFALLKTIPIKDSIHLELRAEAFNAFNHPNFLFAAPGPQNSNNSTVFGTPTFGYVTGAQAPRLVQFAAKFYY</sequence>